<dbReference type="NCBIfam" id="TIGR03816">
    <property type="entry name" value="tadE_like_DECH"/>
    <property type="match status" value="1"/>
</dbReference>
<dbReference type="EMBL" id="LAIR01000002">
    <property type="protein sequence ID" value="KNX36122.1"/>
    <property type="molecule type" value="Genomic_DNA"/>
</dbReference>
<dbReference type="Proteomes" id="UP000037397">
    <property type="component" value="Unassembled WGS sequence"/>
</dbReference>
<gene>
    <name evidence="2" type="ORF">VV01_01500</name>
</gene>
<accession>A0A0L6CE90</accession>
<evidence type="ECO:0000313" key="3">
    <source>
        <dbReference type="Proteomes" id="UP000037397"/>
    </source>
</evidence>
<name>A0A0L6CE90_9MICO</name>
<dbReference type="STRING" id="1631356.VV01_01500"/>
<evidence type="ECO:0000313" key="2">
    <source>
        <dbReference type="EMBL" id="KNX36122.1"/>
    </source>
</evidence>
<protein>
    <submittedName>
        <fullName evidence="2">Uncharacterized protein</fullName>
    </submittedName>
</protein>
<proteinExistence type="predicted"/>
<comment type="caution">
    <text evidence="2">The sequence shown here is derived from an EMBL/GenBank/DDBJ whole genome shotgun (WGS) entry which is preliminary data.</text>
</comment>
<dbReference type="AlphaFoldDB" id="A0A0L6CE90"/>
<organism evidence="2 3">
    <name type="scientific">Luteipulveratus halotolerans</name>
    <dbReference type="NCBI Taxonomy" id="1631356"/>
    <lineage>
        <taxon>Bacteria</taxon>
        <taxon>Bacillati</taxon>
        <taxon>Actinomycetota</taxon>
        <taxon>Actinomycetes</taxon>
        <taxon>Micrococcales</taxon>
        <taxon>Dermacoccaceae</taxon>
        <taxon>Luteipulveratus</taxon>
    </lineage>
</organism>
<reference evidence="3" key="1">
    <citation type="submission" date="2015-03" db="EMBL/GenBank/DDBJ databases">
        <title>Luteipulveratus halotolerans sp. nov., a novel actinobacterium (Dermacoccaceae) from Sarawak, Malaysia.</title>
        <authorList>
            <person name="Juboi H."/>
            <person name="Basik A."/>
            <person name="Shamsul S.S."/>
            <person name="Arnold P."/>
            <person name="Schmitt E.K."/>
            <person name="Sanglier J.-J."/>
            <person name="Yeo T."/>
        </authorList>
    </citation>
    <scope>NUCLEOTIDE SEQUENCE [LARGE SCALE GENOMIC DNA]</scope>
    <source>
        <strain evidence="3">C296001</strain>
    </source>
</reference>
<sequence length="132" mass="13094">MSDRVSRRSDRGSGSLLMIGVCGVLLVLLTGAMVLVSAVHASARARAAADLAALAAADLVLNPTPGEAPCTRASRLAAANGGELVACSTGQDDVVVTVRVESSASVIGAATARSRAGLSPESASSPPTRPMP</sequence>
<keyword evidence="3" id="KW-1185">Reference proteome</keyword>
<evidence type="ECO:0000256" key="1">
    <source>
        <dbReference type="SAM" id="MobiDB-lite"/>
    </source>
</evidence>
<dbReference type="InterPro" id="IPR021202">
    <property type="entry name" value="Rv3654c-like"/>
</dbReference>
<feature type="region of interest" description="Disordered" evidence="1">
    <location>
        <begin position="111"/>
        <end position="132"/>
    </location>
</feature>
<dbReference type="RefSeq" id="WP_071606250.1">
    <property type="nucleotide sequence ID" value="NZ_LAIR01000002.1"/>
</dbReference>